<evidence type="ECO:0000313" key="3">
    <source>
        <dbReference type="EMBL" id="MDZ5761164.1"/>
    </source>
</evidence>
<keyword evidence="4" id="KW-1185">Reference proteome</keyword>
<proteinExistence type="inferred from homology"/>
<feature type="active site" description="Proton donor" evidence="2">
    <location>
        <position position="108"/>
    </location>
</feature>
<feature type="active site" description="Proton acceptor" evidence="2">
    <location>
        <position position="75"/>
    </location>
</feature>
<dbReference type="GO" id="GO:0004751">
    <property type="term" value="F:ribose-5-phosphate isomerase activity"/>
    <property type="evidence" value="ECO:0007669"/>
    <property type="project" value="TreeGrafter"/>
</dbReference>
<dbReference type="Pfam" id="PF02502">
    <property type="entry name" value="LacAB_rpiB"/>
    <property type="match status" value="1"/>
</dbReference>
<dbReference type="InterPro" id="IPR036569">
    <property type="entry name" value="RpiB_LacA_LacB_sf"/>
</dbReference>
<dbReference type="PANTHER" id="PTHR30345:SF0">
    <property type="entry name" value="DNA DAMAGE-REPAIR_TOLERATION PROTEIN DRT102"/>
    <property type="match status" value="1"/>
</dbReference>
<accession>A0AAE5AHU0</accession>
<dbReference type="AlphaFoldDB" id="A0AAE5AHU0"/>
<evidence type="ECO:0000256" key="1">
    <source>
        <dbReference type="ARBA" id="ARBA00008754"/>
    </source>
</evidence>
<dbReference type="Proteomes" id="UP001289135">
    <property type="component" value="Unassembled WGS sequence"/>
</dbReference>
<dbReference type="EMBL" id="JARGYU010000001">
    <property type="protein sequence ID" value="MDZ5761164.1"/>
    <property type="molecule type" value="Genomic_DNA"/>
</dbReference>
<protein>
    <submittedName>
        <fullName evidence="3">Ribose-5-phosphate isomerase B</fullName>
    </submittedName>
</protein>
<organism evidence="3 4">
    <name type="scientific">Lyticum sinuosum</name>
    <dbReference type="NCBI Taxonomy" id="1332059"/>
    <lineage>
        <taxon>Bacteria</taxon>
        <taxon>Pseudomonadati</taxon>
        <taxon>Pseudomonadota</taxon>
        <taxon>Alphaproteobacteria</taxon>
        <taxon>Rickettsiales</taxon>
        <taxon>Lyticum</taxon>
    </lineage>
</organism>
<dbReference type="Gene3D" id="3.40.1400.10">
    <property type="entry name" value="Sugar-phosphate isomerase, RpiB/LacA/LacB"/>
    <property type="match status" value="1"/>
</dbReference>
<sequence>MDTVLASDHRGLKLKNFLIKKIQSEIIEDSYNKIIDLGPFSDDYPSDYPDYAFLMAEKIKQIQNNKYPHFGILICASGIGMSISANRFPWIRAALCRNKKDVILARSHNNANILVLGSNFIQDETAFSMYKLFYKTEFIYNKKYYNRVKKMTY</sequence>
<reference evidence="3" key="1">
    <citation type="submission" date="2023-02" db="EMBL/GenBank/DDBJ databases">
        <title>Host association and intracellularity evolved multiple times independently in the Rickettsiales.</title>
        <authorList>
            <person name="Castelli M."/>
            <person name="Nardi T."/>
            <person name="Gammuto L."/>
            <person name="Bellinzona G."/>
            <person name="Sabaneyeva E."/>
            <person name="Potekhin A."/>
            <person name="Serra V."/>
            <person name="Petroni G."/>
            <person name="Sassera D."/>
        </authorList>
    </citation>
    <scope>NUCLEOTIDE SEQUENCE</scope>
    <source>
        <strain evidence="3">USBL-36I1</strain>
    </source>
</reference>
<name>A0AAE5AHU0_9RICK</name>
<dbReference type="InterPro" id="IPR003500">
    <property type="entry name" value="RpiB_LacA_LacB"/>
</dbReference>
<comment type="similarity">
    <text evidence="1">Belongs to the LacAB/RpiB family.</text>
</comment>
<dbReference type="NCBIfam" id="TIGR00689">
    <property type="entry name" value="rpiB_lacA_lacB"/>
    <property type="match status" value="1"/>
</dbReference>
<keyword evidence="3" id="KW-0413">Isomerase</keyword>
<dbReference type="PIRSF" id="PIRSF005384">
    <property type="entry name" value="RpiB_LacA_B"/>
    <property type="match status" value="1"/>
</dbReference>
<dbReference type="PANTHER" id="PTHR30345">
    <property type="entry name" value="RIBOSE-5-PHOSPHATE ISOMERASE B"/>
    <property type="match status" value="1"/>
</dbReference>
<gene>
    <name evidence="3" type="ORF">Lyticum_00331</name>
</gene>
<dbReference type="SUPFAM" id="SSF89623">
    <property type="entry name" value="Ribose/Galactose isomerase RpiB/AlsB"/>
    <property type="match status" value="1"/>
</dbReference>
<dbReference type="RefSeq" id="WP_322498584.1">
    <property type="nucleotide sequence ID" value="NZ_JARGYU010000001.1"/>
</dbReference>
<evidence type="ECO:0000313" key="4">
    <source>
        <dbReference type="Proteomes" id="UP001289135"/>
    </source>
</evidence>
<evidence type="ECO:0000256" key="2">
    <source>
        <dbReference type="PIRSR" id="PIRSR005384-1"/>
    </source>
</evidence>
<comment type="caution">
    <text evidence="3">The sequence shown here is derived from an EMBL/GenBank/DDBJ whole genome shotgun (WGS) entry which is preliminary data.</text>
</comment>
<dbReference type="GO" id="GO:0019316">
    <property type="term" value="P:D-allose catabolic process"/>
    <property type="evidence" value="ECO:0007669"/>
    <property type="project" value="TreeGrafter"/>
</dbReference>
<dbReference type="GO" id="GO:0009052">
    <property type="term" value="P:pentose-phosphate shunt, non-oxidative branch"/>
    <property type="evidence" value="ECO:0007669"/>
    <property type="project" value="TreeGrafter"/>
</dbReference>